<feature type="compositionally biased region" description="Basic and acidic residues" evidence="1">
    <location>
        <begin position="40"/>
        <end position="50"/>
    </location>
</feature>
<sequence>MSIPTLQPRKPTIINTRTANTKKAPQKQNKKQSINNTTRTKTENYQEKGA</sequence>
<feature type="region of interest" description="Disordered" evidence="1">
    <location>
        <begin position="1"/>
        <end position="50"/>
    </location>
</feature>
<evidence type="ECO:0000313" key="3">
    <source>
        <dbReference type="Proteomes" id="UP000004394"/>
    </source>
</evidence>
<keyword evidence="3" id="KW-1185">Reference proteome</keyword>
<evidence type="ECO:0000313" key="2">
    <source>
        <dbReference type="EMBL" id="EFM01894.1"/>
    </source>
</evidence>
<organism evidence="2 3">
    <name type="scientific">Hoylesella marshii DSM 16973 = JCM 13450</name>
    <dbReference type="NCBI Taxonomy" id="862515"/>
    <lineage>
        <taxon>Bacteria</taxon>
        <taxon>Pseudomonadati</taxon>
        <taxon>Bacteroidota</taxon>
        <taxon>Bacteroidia</taxon>
        <taxon>Bacteroidales</taxon>
        <taxon>Prevotellaceae</taxon>
        <taxon>Hoylesella</taxon>
    </lineage>
</organism>
<gene>
    <name evidence="2" type="ORF">HMPREF0658_1093</name>
</gene>
<dbReference type="EMBL" id="AEEI01000036">
    <property type="protein sequence ID" value="EFM01894.1"/>
    <property type="molecule type" value="Genomic_DNA"/>
</dbReference>
<feature type="compositionally biased region" description="Polar residues" evidence="1">
    <location>
        <begin position="13"/>
        <end position="23"/>
    </location>
</feature>
<proteinExistence type="predicted"/>
<dbReference type="HOGENOM" id="CLU_3121200_0_0_10"/>
<protein>
    <submittedName>
        <fullName evidence="2">Uncharacterized protein</fullName>
    </submittedName>
</protein>
<accession>E0NSE2</accession>
<name>E0NSE2_9BACT</name>
<dbReference type="Proteomes" id="UP000004394">
    <property type="component" value="Unassembled WGS sequence"/>
</dbReference>
<dbReference type="AlphaFoldDB" id="E0NSE2"/>
<dbReference type="BioCyc" id="PMAR862515-HMP:GMOO-1110-MONOMER"/>
<dbReference type="STRING" id="862515.HMPREF0658_1093"/>
<evidence type="ECO:0000256" key="1">
    <source>
        <dbReference type="SAM" id="MobiDB-lite"/>
    </source>
</evidence>
<reference evidence="2" key="1">
    <citation type="submission" date="2010-07" db="EMBL/GenBank/DDBJ databases">
        <authorList>
            <person name="Muzny D."/>
            <person name="Qin X."/>
            <person name="Deng J."/>
            <person name="Jiang H."/>
            <person name="Liu Y."/>
            <person name="Qu J."/>
            <person name="Song X.-Z."/>
            <person name="Zhang L."/>
            <person name="Thornton R."/>
            <person name="Coyle M."/>
            <person name="Francisco L."/>
            <person name="Jackson L."/>
            <person name="Javaid M."/>
            <person name="Korchina V."/>
            <person name="Kovar C."/>
            <person name="Mata R."/>
            <person name="Mathew T."/>
            <person name="Ngo R."/>
            <person name="Nguyen L."/>
            <person name="Nguyen N."/>
            <person name="Okwuonu G."/>
            <person name="Ongeri F."/>
            <person name="Pham C."/>
            <person name="Simmons D."/>
            <person name="Wilczek-Boney K."/>
            <person name="Hale W."/>
            <person name="Jakkamsetti A."/>
            <person name="Pham P."/>
            <person name="Ruth R."/>
            <person name="San Lucas F."/>
            <person name="Warren J."/>
            <person name="Zhang J."/>
            <person name="Zhao Z."/>
            <person name="Zhou C."/>
            <person name="Zhu D."/>
            <person name="Lee S."/>
            <person name="Bess C."/>
            <person name="Blankenburg K."/>
            <person name="Forbes L."/>
            <person name="Fu Q."/>
            <person name="Gubbala S."/>
            <person name="Hirani K."/>
            <person name="Jayaseelan J.C."/>
            <person name="Lara F."/>
            <person name="Munidasa M."/>
            <person name="Palculict T."/>
            <person name="Patil S."/>
            <person name="Pu L.-L."/>
            <person name="Saada N."/>
            <person name="Tang L."/>
            <person name="Weissenberger G."/>
            <person name="Zhu Y."/>
            <person name="Hemphill L."/>
            <person name="Shang Y."/>
            <person name="Youmans B."/>
            <person name="Ayvaz T."/>
            <person name="Ross M."/>
            <person name="Santibanez J."/>
            <person name="Aqrawi P."/>
            <person name="Gross S."/>
            <person name="Joshi V."/>
            <person name="Fowler G."/>
            <person name="Nazareth L."/>
            <person name="Reid J."/>
            <person name="Worley K."/>
            <person name="Petrosino J."/>
            <person name="Highlander S."/>
            <person name="Gibbs R."/>
        </authorList>
    </citation>
    <scope>NUCLEOTIDE SEQUENCE [LARGE SCALE GENOMIC DNA]</scope>
    <source>
        <strain evidence="2">DSM 16973</strain>
    </source>
</reference>
<comment type="caution">
    <text evidence="2">The sequence shown here is derived from an EMBL/GenBank/DDBJ whole genome shotgun (WGS) entry which is preliminary data.</text>
</comment>